<dbReference type="PANTHER" id="PTHR17605:SF0">
    <property type="entry name" value="RIBOSOME BIOGENESIS PROTEIN BOP1"/>
    <property type="match status" value="1"/>
</dbReference>
<keyword evidence="6" id="KW-0539">Nucleus</keyword>
<keyword evidence="4 7" id="KW-0853">WD repeat</keyword>
<dbReference type="InterPro" id="IPR028598">
    <property type="entry name" value="BOP1/Erb1"/>
</dbReference>
<feature type="domain" description="BOP1 N-terminal" evidence="8">
    <location>
        <begin position="22"/>
        <end position="261"/>
    </location>
</feature>
<feature type="non-terminal residue" evidence="9">
    <location>
        <position position="573"/>
    </location>
</feature>
<dbReference type="SUPFAM" id="SSF50978">
    <property type="entry name" value="WD40 repeat-like"/>
    <property type="match status" value="1"/>
</dbReference>
<keyword evidence="2" id="KW-0690">Ribosome biogenesis</keyword>
<dbReference type="PROSITE" id="PS50294">
    <property type="entry name" value="WD_REPEATS_REGION"/>
    <property type="match status" value="1"/>
</dbReference>
<dbReference type="Pfam" id="PF00400">
    <property type="entry name" value="WD40"/>
    <property type="match status" value="1"/>
</dbReference>
<dbReference type="Pfam" id="PF08145">
    <property type="entry name" value="BOP1NT"/>
    <property type="match status" value="1"/>
</dbReference>
<evidence type="ECO:0000313" key="9">
    <source>
        <dbReference type="EMBL" id="OUS41777.1"/>
    </source>
</evidence>
<keyword evidence="3" id="KW-0698">rRNA processing</keyword>
<evidence type="ECO:0000256" key="2">
    <source>
        <dbReference type="ARBA" id="ARBA00022517"/>
    </source>
</evidence>
<dbReference type="PANTHER" id="PTHR17605">
    <property type="entry name" value="RIBOSOME BIOGENESIS PROTEIN BOP1 BLOCK OF PROLIFERATION 1 PROTEIN"/>
    <property type="match status" value="1"/>
</dbReference>
<dbReference type="Gene3D" id="2.130.10.10">
    <property type="entry name" value="YVTN repeat-like/Quinoprotein amine dehydrogenase"/>
    <property type="match status" value="1"/>
</dbReference>
<name>A0A1Y5HZB6_OSTTA</name>
<evidence type="ECO:0000256" key="7">
    <source>
        <dbReference type="PROSITE-ProRule" id="PRU00221"/>
    </source>
</evidence>
<dbReference type="AlphaFoldDB" id="A0A1Y5HZB6"/>
<reference evidence="9" key="1">
    <citation type="submission" date="2017-04" db="EMBL/GenBank/DDBJ databases">
        <title>Population genomics of picophytoplankton unveils novel chromosome hypervariability.</title>
        <authorList>
            <consortium name="DOE Joint Genome Institute"/>
            <person name="Blanc-Mathieu R."/>
            <person name="Krasovec M."/>
            <person name="Hebrard M."/>
            <person name="Yau S."/>
            <person name="Desgranges E."/>
            <person name="Martin J."/>
            <person name="Schackwitz W."/>
            <person name="Kuo A."/>
            <person name="Salin G."/>
            <person name="Donnadieu C."/>
            <person name="Desdevises Y."/>
            <person name="Sanchez-Ferandin S."/>
            <person name="Moreau H."/>
            <person name="Rivals E."/>
            <person name="Grigoriev I.V."/>
            <person name="Grimsley N."/>
            <person name="Eyre-Walker A."/>
            <person name="Piganeau G."/>
        </authorList>
    </citation>
    <scope>NUCLEOTIDE SEQUENCE [LARGE SCALE GENOMIC DNA]</scope>
    <source>
        <strain evidence="9">RCC 1115</strain>
    </source>
</reference>
<dbReference type="InterPro" id="IPR001680">
    <property type="entry name" value="WD40_rpt"/>
</dbReference>
<dbReference type="GO" id="GO:0000463">
    <property type="term" value="P:maturation of LSU-rRNA from tricistronic rRNA transcript (SSU-rRNA, 5.8S rRNA, LSU-rRNA)"/>
    <property type="evidence" value="ECO:0007669"/>
    <property type="project" value="TreeGrafter"/>
</dbReference>
<evidence type="ECO:0000256" key="6">
    <source>
        <dbReference type="ARBA" id="ARBA00023242"/>
    </source>
</evidence>
<dbReference type="InterPro" id="IPR015943">
    <property type="entry name" value="WD40/YVTN_repeat-like_dom_sf"/>
</dbReference>
<gene>
    <name evidence="9" type="ORF">BE221DRAFT_55844</name>
</gene>
<dbReference type="Proteomes" id="UP000195557">
    <property type="component" value="Unassembled WGS sequence"/>
</dbReference>
<dbReference type="GO" id="GO:0030687">
    <property type="term" value="C:preribosome, large subunit precursor"/>
    <property type="evidence" value="ECO:0007669"/>
    <property type="project" value="TreeGrafter"/>
</dbReference>
<proteinExistence type="predicted"/>
<evidence type="ECO:0000256" key="5">
    <source>
        <dbReference type="ARBA" id="ARBA00022737"/>
    </source>
</evidence>
<dbReference type="SMART" id="SM00320">
    <property type="entry name" value="WD40"/>
    <property type="match status" value="5"/>
</dbReference>
<dbReference type="PROSITE" id="PS50082">
    <property type="entry name" value="WD_REPEATS_2"/>
    <property type="match status" value="1"/>
</dbReference>
<evidence type="ECO:0000256" key="1">
    <source>
        <dbReference type="ARBA" id="ARBA00004604"/>
    </source>
</evidence>
<protein>
    <submittedName>
        <fullName evidence="9">NUC169 domain-domain-containing protein</fullName>
    </submittedName>
</protein>
<accession>A0A1Y5HZB6</accession>
<organism evidence="9">
    <name type="scientific">Ostreococcus tauri</name>
    <name type="common">Marine green alga</name>
    <dbReference type="NCBI Taxonomy" id="70448"/>
    <lineage>
        <taxon>Eukaryota</taxon>
        <taxon>Viridiplantae</taxon>
        <taxon>Chlorophyta</taxon>
        <taxon>Mamiellophyceae</taxon>
        <taxon>Mamiellales</taxon>
        <taxon>Bathycoccaceae</taxon>
        <taxon>Ostreococcus</taxon>
    </lineage>
</organism>
<dbReference type="InterPro" id="IPR036322">
    <property type="entry name" value="WD40_repeat_dom_sf"/>
</dbReference>
<dbReference type="InterPro" id="IPR012953">
    <property type="entry name" value="BOP1_N_dom"/>
</dbReference>
<comment type="subcellular location">
    <subcellularLocation>
        <location evidence="1">Nucleus</location>
        <location evidence="1">Nucleolus</location>
    </subcellularLocation>
</comment>
<evidence type="ECO:0000259" key="8">
    <source>
        <dbReference type="SMART" id="SM01035"/>
    </source>
</evidence>
<dbReference type="GO" id="GO:0070545">
    <property type="term" value="C:PeBoW complex"/>
    <property type="evidence" value="ECO:0007669"/>
    <property type="project" value="TreeGrafter"/>
</dbReference>
<dbReference type="EMBL" id="KZ155840">
    <property type="protein sequence ID" value="OUS41777.1"/>
    <property type="molecule type" value="Genomic_DNA"/>
</dbReference>
<feature type="non-terminal residue" evidence="9">
    <location>
        <position position="1"/>
    </location>
</feature>
<dbReference type="SMART" id="SM01035">
    <property type="entry name" value="BOP1NT"/>
    <property type="match status" value="1"/>
</dbReference>
<evidence type="ECO:0000256" key="3">
    <source>
        <dbReference type="ARBA" id="ARBA00022552"/>
    </source>
</evidence>
<evidence type="ECO:0000256" key="4">
    <source>
        <dbReference type="ARBA" id="ARBA00022574"/>
    </source>
</evidence>
<keyword evidence="5" id="KW-0677">Repeat</keyword>
<dbReference type="GO" id="GO:0043021">
    <property type="term" value="F:ribonucleoprotein complex binding"/>
    <property type="evidence" value="ECO:0007669"/>
    <property type="project" value="TreeGrafter"/>
</dbReference>
<sequence>TAEEPRPEDTANKVGDVPVAWYRGERHVGYNQNGLKLLRKRDADNLETLLRRIDDRSSWRVLTDVRHGHHFQLSVDEVKMLRRLNHGLLPVSDELNDVNNEPCVRSTSIFAATDPKRRFVRSKHEARRVLSLVRHLRRTAIASNPVLDPRDPERNFDIWSAELAHEGFNHATIRAAKAARAGNESSYNAPPEYFSGSASTTTTDETKSLRYLIANANFVKECFNRCLDLYLCPRAKKQTIQVDPDSILPQVPEVSNLKPFPRVLSVSYPGHKHHVQSISINDSGDLLCSGCADGTVRIYELATGHCECEFLLDAPVACVSWRSGSEREFAVCSGKTIVILSTRQAAFCSNAMVNDGSVRDLSWCKNDFGSTSVHLACSPTCITWHHKGDYFASVERQSGRLCVHQMSGHTSQSVFSSSRHHIVLSKFHPQKAVIFTATSSHVRVFDVREQKLLYKLKPGNSAINNFSLDQRGETIAVCTSDCRVYLFEEAVSSPLKVIQLQSGSGLATSFHPRLPLFAVAATNGLVHVFHFKVNDLIRDPTIVPLKLLKPRGADNTGVQTCAFHPYQPWLLCA</sequence>
<feature type="repeat" description="WD" evidence="7">
    <location>
        <begin position="268"/>
        <end position="304"/>
    </location>
</feature>